<evidence type="ECO:0000256" key="5">
    <source>
        <dbReference type="ARBA" id="ARBA00022898"/>
    </source>
</evidence>
<dbReference type="NCBIfam" id="NF005817">
    <property type="entry name" value="PRK07683.1"/>
    <property type="match status" value="1"/>
</dbReference>
<feature type="domain" description="Aminotransferase class I/classII large" evidence="7">
    <location>
        <begin position="29"/>
        <end position="377"/>
    </location>
</feature>
<organism evidence="8 9">
    <name type="scientific">Bacillus cereus (strain ZK / E33L)</name>
    <dbReference type="NCBI Taxonomy" id="288681"/>
    <lineage>
        <taxon>Bacteria</taxon>
        <taxon>Bacillati</taxon>
        <taxon>Bacillota</taxon>
        <taxon>Bacilli</taxon>
        <taxon>Bacillales</taxon>
        <taxon>Bacillaceae</taxon>
        <taxon>Bacillus</taxon>
        <taxon>Bacillus cereus group</taxon>
    </lineage>
</organism>
<gene>
    <name evidence="8" type="primary">patA</name>
    <name evidence="8" type="ordered locus">pE33L466_0316</name>
</gene>
<evidence type="ECO:0000256" key="6">
    <source>
        <dbReference type="RuleBase" id="RU000481"/>
    </source>
</evidence>
<reference evidence="9" key="1">
    <citation type="journal article" date="2006" name="J. Bacteriol.">
        <title>Pathogenomic sequence analysis of Bacillus cereus and Bacillus thuringiensis isolates closely related to Bacillus anthracis.</title>
        <authorList>
            <person name="Han C.S."/>
            <person name="Xie G."/>
            <person name="Challacombe J.F."/>
            <person name="Altherr M.R."/>
            <person name="Bhotika S.S."/>
            <person name="Brown N."/>
            <person name="Bruce D."/>
            <person name="Campbell C.S."/>
            <person name="Campbell M.L."/>
            <person name="Chen J."/>
            <person name="Chertkov O."/>
            <person name="Cleland C."/>
            <person name="Dimitrijevic M."/>
            <person name="Doggett N.A."/>
            <person name="Fawcett J.J."/>
            <person name="Glavina T."/>
            <person name="Goodwin L.A."/>
            <person name="Green L.D."/>
            <person name="Hill K.K."/>
            <person name="Hitchcock P."/>
            <person name="Jackson P.J."/>
            <person name="Keim P."/>
            <person name="Kewalramani A.R."/>
            <person name="Longmire J."/>
            <person name="Lucas S."/>
            <person name="Malfatti S."/>
            <person name="McMurry K."/>
            <person name="Meincke L.J."/>
            <person name="Misra M."/>
            <person name="Moseman B.L."/>
            <person name="Mundt M."/>
            <person name="Munk A.C."/>
            <person name="Okinaka R.T."/>
            <person name="Parson-Quintana B."/>
            <person name="Reilly L.P."/>
            <person name="Richardson P."/>
            <person name="Robinson D.L."/>
            <person name="Rubin E."/>
            <person name="Saunders E."/>
            <person name="Tapia R."/>
            <person name="Tesmer J.G."/>
            <person name="Thayer N."/>
            <person name="Thompson L.S."/>
            <person name="Tice H."/>
            <person name="Ticknor L.O."/>
            <person name="Wills P.L."/>
            <person name="Brettin T.S."/>
            <person name="Gilna P."/>
        </authorList>
    </citation>
    <scope>NUCLEOTIDE SEQUENCE [LARGE SCALE GENOMIC DNA]</scope>
    <source>
        <strain evidence="9">ZK / E33L</strain>
        <plasmid evidence="9">pE33L466</plasmid>
    </source>
</reference>
<dbReference type="GO" id="GO:0030170">
    <property type="term" value="F:pyridoxal phosphate binding"/>
    <property type="evidence" value="ECO:0007669"/>
    <property type="project" value="InterPro"/>
</dbReference>
<dbReference type="CDD" id="cd00609">
    <property type="entry name" value="AAT_like"/>
    <property type="match status" value="1"/>
</dbReference>
<sequence>MHHLLNSRVKQIEISKIRQISEMAARYDNVISLTIGQPDFYTPEHIKSAGQAAILNNKTSYPPTSGYKELLISAAGFLQQKYGLHYDSNSEILVTNGATEGIYIALRSILDEDSEVILPAPIYSGYEPIIRLCGARPVYVDTSSTDFKITAQALENAISEKTRCIILAYPMNPTGATLSKKEMNEIRNVLIDKEIFVVSDEIYSELNLDNEHVSIAQTEGMKYKTIIVNGLSKSHAMTGWRIGFTFAPSYITEQMKKVHQYAVTAVSSISQMAAIDALTVGRNDASVMREEYRKRRDYVLKRLKSMKFDVIKPEGAFYIFPSISKFKITSHQFAIDLLENAKVAVVPGDAFSEFGEGYIRISYASSMVELKEALDRIENYMNTKYESFYRMYSAKLEL</sequence>
<evidence type="ECO:0000259" key="7">
    <source>
        <dbReference type="Pfam" id="PF00155"/>
    </source>
</evidence>
<dbReference type="SUPFAM" id="SSF53383">
    <property type="entry name" value="PLP-dependent transferases"/>
    <property type="match status" value="1"/>
</dbReference>
<dbReference type="Gene3D" id="3.90.1150.10">
    <property type="entry name" value="Aspartate Aminotransferase, domain 1"/>
    <property type="match status" value="1"/>
</dbReference>
<keyword evidence="4 6" id="KW-0808">Transferase</keyword>
<dbReference type="RefSeq" id="WP_000546462.1">
    <property type="nucleotide sequence ID" value="NC_007103.1"/>
</dbReference>
<protein>
    <recommendedName>
        <fullName evidence="6">Aminotransferase</fullName>
        <ecNumber evidence="6">2.6.1.-</ecNumber>
    </recommendedName>
</protein>
<dbReference type="Gene3D" id="3.40.640.10">
    <property type="entry name" value="Type I PLP-dependent aspartate aminotransferase-like (Major domain)"/>
    <property type="match status" value="1"/>
</dbReference>
<comment type="similarity">
    <text evidence="2 6">Belongs to the class-I pyridoxal-phosphate-dependent aminotransferase family.</text>
</comment>
<dbReference type="InterPro" id="IPR015422">
    <property type="entry name" value="PyrdxlP-dep_Trfase_small"/>
</dbReference>
<dbReference type="GO" id="GO:0008483">
    <property type="term" value="F:transaminase activity"/>
    <property type="evidence" value="ECO:0007669"/>
    <property type="project" value="UniProtKB-KW"/>
</dbReference>
<dbReference type="PANTHER" id="PTHR46383:SF4">
    <property type="entry name" value="AMINOTRANSFERASE"/>
    <property type="match status" value="1"/>
</dbReference>
<dbReference type="PATRIC" id="fig|288681.22.peg.5490"/>
<dbReference type="KEGG" id="bcz:pE33L466_0316"/>
<dbReference type="Proteomes" id="UP000002612">
    <property type="component" value="Plasmid pE33L466"/>
</dbReference>
<dbReference type="GO" id="GO:0006520">
    <property type="term" value="P:amino acid metabolic process"/>
    <property type="evidence" value="ECO:0007669"/>
    <property type="project" value="InterPro"/>
</dbReference>
<keyword evidence="8" id="KW-0614">Plasmid</keyword>
<dbReference type="EMBL" id="CP000040">
    <property type="protein sequence ID" value="AAY60466.1"/>
    <property type="molecule type" value="Genomic_DNA"/>
</dbReference>
<keyword evidence="3 6" id="KW-0032">Aminotransferase</keyword>
<comment type="cofactor">
    <cofactor evidence="1 6">
        <name>pyridoxal 5'-phosphate</name>
        <dbReference type="ChEBI" id="CHEBI:597326"/>
    </cofactor>
</comment>
<dbReference type="InterPro" id="IPR004839">
    <property type="entry name" value="Aminotransferase_I/II_large"/>
</dbReference>
<dbReference type="PANTHER" id="PTHR46383">
    <property type="entry name" value="ASPARTATE AMINOTRANSFERASE"/>
    <property type="match status" value="1"/>
</dbReference>
<dbReference type="PROSITE" id="PS00105">
    <property type="entry name" value="AA_TRANSFER_CLASS_1"/>
    <property type="match status" value="1"/>
</dbReference>
<name>Q4V1E1_BACCZ</name>
<keyword evidence="5" id="KW-0663">Pyridoxal phosphate</keyword>
<dbReference type="EC" id="2.6.1.-" evidence="6"/>
<dbReference type="InterPro" id="IPR050596">
    <property type="entry name" value="AspAT/PAT-like"/>
</dbReference>
<proteinExistence type="inferred from homology"/>
<dbReference type="Pfam" id="PF00155">
    <property type="entry name" value="Aminotran_1_2"/>
    <property type="match status" value="1"/>
</dbReference>
<evidence type="ECO:0000256" key="2">
    <source>
        <dbReference type="ARBA" id="ARBA00007441"/>
    </source>
</evidence>
<dbReference type="InterPro" id="IPR015424">
    <property type="entry name" value="PyrdxlP-dep_Trfase"/>
</dbReference>
<evidence type="ECO:0000256" key="3">
    <source>
        <dbReference type="ARBA" id="ARBA00022576"/>
    </source>
</evidence>
<evidence type="ECO:0000256" key="1">
    <source>
        <dbReference type="ARBA" id="ARBA00001933"/>
    </source>
</evidence>
<evidence type="ECO:0000256" key="4">
    <source>
        <dbReference type="ARBA" id="ARBA00022679"/>
    </source>
</evidence>
<dbReference type="InterPro" id="IPR004838">
    <property type="entry name" value="NHTrfase_class1_PyrdxlP-BS"/>
</dbReference>
<dbReference type="InterPro" id="IPR015421">
    <property type="entry name" value="PyrdxlP-dep_Trfase_major"/>
</dbReference>
<dbReference type="FunFam" id="3.40.640.10:FF:000033">
    <property type="entry name" value="Aspartate aminotransferase"/>
    <property type="match status" value="1"/>
</dbReference>
<dbReference type="AlphaFoldDB" id="Q4V1E1"/>
<evidence type="ECO:0000313" key="9">
    <source>
        <dbReference type="Proteomes" id="UP000002612"/>
    </source>
</evidence>
<evidence type="ECO:0000313" key="8">
    <source>
        <dbReference type="EMBL" id="AAY60466.1"/>
    </source>
</evidence>
<geneLocation type="plasmid" evidence="8 9">
    <name>pE33L466</name>
</geneLocation>
<accession>Q4V1E1</accession>